<keyword evidence="4" id="KW-1185">Reference proteome</keyword>
<organism evidence="3 4">
    <name type="scientific">Lentinula aciculospora</name>
    <dbReference type="NCBI Taxonomy" id="153920"/>
    <lineage>
        <taxon>Eukaryota</taxon>
        <taxon>Fungi</taxon>
        <taxon>Dikarya</taxon>
        <taxon>Basidiomycota</taxon>
        <taxon>Agaricomycotina</taxon>
        <taxon>Agaricomycetes</taxon>
        <taxon>Agaricomycetidae</taxon>
        <taxon>Agaricales</taxon>
        <taxon>Marasmiineae</taxon>
        <taxon>Omphalotaceae</taxon>
        <taxon>Lentinula</taxon>
    </lineage>
</organism>
<reference evidence="3" key="1">
    <citation type="submission" date="2022-08" db="EMBL/GenBank/DDBJ databases">
        <title>A Global Phylogenomic Analysis of the Shiitake Genus Lentinula.</title>
        <authorList>
            <consortium name="DOE Joint Genome Institute"/>
            <person name="Sierra-Patev S."/>
            <person name="Min B."/>
            <person name="Naranjo-Ortiz M."/>
            <person name="Looney B."/>
            <person name="Konkel Z."/>
            <person name="Slot J.C."/>
            <person name="Sakamoto Y."/>
            <person name="Steenwyk J.L."/>
            <person name="Rokas A."/>
            <person name="Carro J."/>
            <person name="Camarero S."/>
            <person name="Ferreira P."/>
            <person name="Molpeceres G."/>
            <person name="Ruiz-Duenas F.J."/>
            <person name="Serrano A."/>
            <person name="Henrissat B."/>
            <person name="Drula E."/>
            <person name="Hughes K.W."/>
            <person name="Mata J.L."/>
            <person name="Ishikawa N.K."/>
            <person name="Vargas-Isla R."/>
            <person name="Ushijima S."/>
            <person name="Smith C.A."/>
            <person name="Ahrendt S."/>
            <person name="Andreopoulos W."/>
            <person name="He G."/>
            <person name="Labutti K."/>
            <person name="Lipzen A."/>
            <person name="Ng V."/>
            <person name="Riley R."/>
            <person name="Sandor L."/>
            <person name="Barry K."/>
            <person name="Martinez A.T."/>
            <person name="Xiao Y."/>
            <person name="Gibbons J.G."/>
            <person name="Terashima K."/>
            <person name="Grigoriev I.V."/>
            <person name="Hibbett D.S."/>
        </authorList>
    </citation>
    <scope>NUCLEOTIDE SEQUENCE</scope>
    <source>
        <strain evidence="3">JLM2183</strain>
    </source>
</reference>
<dbReference type="Pfam" id="PF12937">
    <property type="entry name" value="F-box-like"/>
    <property type="match status" value="1"/>
</dbReference>
<dbReference type="PANTHER" id="PTHR38926">
    <property type="entry name" value="F-BOX DOMAIN CONTAINING PROTEIN, EXPRESSED"/>
    <property type="match status" value="1"/>
</dbReference>
<dbReference type="InterPro" id="IPR001810">
    <property type="entry name" value="F-box_dom"/>
</dbReference>
<dbReference type="Proteomes" id="UP001150266">
    <property type="component" value="Unassembled WGS sequence"/>
</dbReference>
<evidence type="ECO:0000259" key="2">
    <source>
        <dbReference type="Pfam" id="PF12937"/>
    </source>
</evidence>
<gene>
    <name evidence="3" type="ORF">J3R30DRAFT_3285749</name>
</gene>
<dbReference type="EMBL" id="JAOTPV010000005">
    <property type="protein sequence ID" value="KAJ4482125.1"/>
    <property type="molecule type" value="Genomic_DNA"/>
</dbReference>
<name>A0A9W9DSE6_9AGAR</name>
<dbReference type="SUPFAM" id="SSF52047">
    <property type="entry name" value="RNI-like"/>
    <property type="match status" value="1"/>
</dbReference>
<sequence>MSVYHRVPPSSFAPRRATSHPLVHQYQRPAPVQKLPSVEGNASARCHSSPSIPRLREAINSLDSRMASLMSQRHELETHLEQAVRLQSPIHRLPNELLASIFVIGVLGIKDENPVMVPTLMLVCHYWEEVVLDTPVLWSKISVSPHDSLEKARRKLSRSKSSPLDISISFGPRLEHLNTVTEQIIHAMDLFRPALWRTKSFSLNVPTRPQAHAALSRCQEDAPLLESLTVQVYRSQDDHYSSPPLPLFRGHTPRLHSCSLTSFNFGWDTRLVSRLRVLKLGGYFNGFVPSPSTLLGILSLCPELEEFALRNMSDVDSDSCYPPSFQEIDLPTTSKIVRLPRLSRISFYYSGIVFTRQIMAQIAFPNLESLEMCYLENVTPILQLLYTQALTRLPLQLLRIESCFFNEPKLVTLLRKLPSMTRLELVDVEDASSSLLTSLSSSQPWICPKLDTVTLDGCTSLDWDSLRTFVESRLPANSYPRYQDARAFRSAQVATTTVSASAVAAGYSRSSKSKFAQHPQAVLPGPRRIRSIDVTRCSQISKEMVQWLRMYIPEVKCEPAKGVWGEPMMP</sequence>
<evidence type="ECO:0000313" key="4">
    <source>
        <dbReference type="Proteomes" id="UP001150266"/>
    </source>
</evidence>
<evidence type="ECO:0000256" key="1">
    <source>
        <dbReference type="SAM" id="MobiDB-lite"/>
    </source>
</evidence>
<proteinExistence type="predicted"/>
<comment type="caution">
    <text evidence="3">The sequence shown here is derived from an EMBL/GenBank/DDBJ whole genome shotgun (WGS) entry which is preliminary data.</text>
</comment>
<dbReference type="AlphaFoldDB" id="A0A9W9DSE6"/>
<protein>
    <recommendedName>
        <fullName evidence="2">F-box domain-containing protein</fullName>
    </recommendedName>
</protein>
<dbReference type="PANTHER" id="PTHR38926:SF5">
    <property type="entry name" value="F-BOX AND LEUCINE-RICH REPEAT PROTEIN 6"/>
    <property type="match status" value="1"/>
</dbReference>
<evidence type="ECO:0000313" key="3">
    <source>
        <dbReference type="EMBL" id="KAJ4482125.1"/>
    </source>
</evidence>
<dbReference type="OrthoDB" id="8048523at2759"/>
<feature type="region of interest" description="Disordered" evidence="1">
    <location>
        <begin position="1"/>
        <end position="22"/>
    </location>
</feature>
<feature type="domain" description="F-box" evidence="2">
    <location>
        <begin position="90"/>
        <end position="142"/>
    </location>
</feature>
<dbReference type="InterPro" id="IPR032675">
    <property type="entry name" value="LRR_dom_sf"/>
</dbReference>
<dbReference type="Gene3D" id="3.80.10.10">
    <property type="entry name" value="Ribonuclease Inhibitor"/>
    <property type="match status" value="1"/>
</dbReference>
<accession>A0A9W9DSE6</accession>